<evidence type="ECO:0000313" key="1">
    <source>
        <dbReference type="EMBL" id="KAH3734435.1"/>
    </source>
</evidence>
<sequence length="50" mass="5833">MENIGFPDPIPNNDQDMPYFILGDIERSENVKRIQCFLGGRSNNLKYERS</sequence>
<reference evidence="1" key="1">
    <citation type="journal article" date="2019" name="bioRxiv">
        <title>The Genome of the Zebra Mussel, Dreissena polymorpha: A Resource for Invasive Species Research.</title>
        <authorList>
            <person name="McCartney M.A."/>
            <person name="Auch B."/>
            <person name="Kono T."/>
            <person name="Mallez S."/>
            <person name="Zhang Y."/>
            <person name="Obille A."/>
            <person name="Becker A."/>
            <person name="Abrahante J.E."/>
            <person name="Garbe J."/>
            <person name="Badalamenti J.P."/>
            <person name="Herman A."/>
            <person name="Mangelson H."/>
            <person name="Liachko I."/>
            <person name="Sullivan S."/>
            <person name="Sone E.D."/>
            <person name="Koren S."/>
            <person name="Silverstein K.A.T."/>
            <person name="Beckman K.B."/>
            <person name="Gohl D.M."/>
        </authorList>
    </citation>
    <scope>NUCLEOTIDE SEQUENCE</scope>
    <source>
        <strain evidence="1">Duluth1</strain>
        <tissue evidence="1">Whole animal</tissue>
    </source>
</reference>
<dbReference type="AlphaFoldDB" id="A0A9D4CY10"/>
<reference evidence="1" key="2">
    <citation type="submission" date="2020-11" db="EMBL/GenBank/DDBJ databases">
        <authorList>
            <person name="McCartney M.A."/>
            <person name="Auch B."/>
            <person name="Kono T."/>
            <person name="Mallez S."/>
            <person name="Becker A."/>
            <person name="Gohl D.M."/>
            <person name="Silverstein K.A.T."/>
            <person name="Koren S."/>
            <person name="Bechman K.B."/>
            <person name="Herman A."/>
            <person name="Abrahante J.E."/>
            <person name="Garbe J."/>
        </authorList>
    </citation>
    <scope>NUCLEOTIDE SEQUENCE</scope>
    <source>
        <strain evidence="1">Duluth1</strain>
        <tissue evidence="1">Whole animal</tissue>
    </source>
</reference>
<evidence type="ECO:0000313" key="2">
    <source>
        <dbReference type="Proteomes" id="UP000828390"/>
    </source>
</evidence>
<protein>
    <submittedName>
        <fullName evidence="1">Uncharacterized protein</fullName>
    </submittedName>
</protein>
<dbReference type="Proteomes" id="UP000828390">
    <property type="component" value="Unassembled WGS sequence"/>
</dbReference>
<gene>
    <name evidence="1" type="ORF">DPMN_040875</name>
</gene>
<proteinExistence type="predicted"/>
<dbReference type="EMBL" id="JAIWYP010000011">
    <property type="protein sequence ID" value="KAH3734435.1"/>
    <property type="molecule type" value="Genomic_DNA"/>
</dbReference>
<keyword evidence="2" id="KW-1185">Reference proteome</keyword>
<organism evidence="1 2">
    <name type="scientific">Dreissena polymorpha</name>
    <name type="common">Zebra mussel</name>
    <name type="synonym">Mytilus polymorpha</name>
    <dbReference type="NCBI Taxonomy" id="45954"/>
    <lineage>
        <taxon>Eukaryota</taxon>
        <taxon>Metazoa</taxon>
        <taxon>Spiralia</taxon>
        <taxon>Lophotrochozoa</taxon>
        <taxon>Mollusca</taxon>
        <taxon>Bivalvia</taxon>
        <taxon>Autobranchia</taxon>
        <taxon>Heteroconchia</taxon>
        <taxon>Euheterodonta</taxon>
        <taxon>Imparidentia</taxon>
        <taxon>Neoheterodontei</taxon>
        <taxon>Myida</taxon>
        <taxon>Dreissenoidea</taxon>
        <taxon>Dreissenidae</taxon>
        <taxon>Dreissena</taxon>
    </lineage>
</organism>
<accession>A0A9D4CY10</accession>
<comment type="caution">
    <text evidence="1">The sequence shown here is derived from an EMBL/GenBank/DDBJ whole genome shotgun (WGS) entry which is preliminary data.</text>
</comment>
<name>A0A9D4CY10_DREPO</name>